<dbReference type="Pfam" id="PF02270">
    <property type="entry name" value="TFIIF_beta"/>
    <property type="match status" value="1"/>
</dbReference>
<evidence type="ECO:0000256" key="10">
    <source>
        <dbReference type="SAM" id="MobiDB-lite"/>
    </source>
</evidence>
<evidence type="ECO:0000256" key="1">
    <source>
        <dbReference type="ARBA" id="ARBA00004123"/>
    </source>
</evidence>
<dbReference type="GO" id="GO:0003677">
    <property type="term" value="F:DNA binding"/>
    <property type="evidence" value="ECO:0007669"/>
    <property type="project" value="UniProtKB-KW"/>
</dbReference>
<feature type="domain" description="TFIIF beta subunit HTH" evidence="11">
    <location>
        <begin position="257"/>
        <end position="320"/>
    </location>
</feature>
<dbReference type="InterPro" id="IPR040450">
    <property type="entry name" value="TFIIF_beta_HTH"/>
</dbReference>
<feature type="compositionally biased region" description="Acidic residues" evidence="10">
    <location>
        <begin position="344"/>
        <end position="359"/>
    </location>
</feature>
<feature type="region of interest" description="Disordered" evidence="10">
    <location>
        <begin position="322"/>
        <end position="359"/>
    </location>
</feature>
<evidence type="ECO:0000256" key="8">
    <source>
        <dbReference type="ARBA" id="ARBA00081473"/>
    </source>
</evidence>
<gene>
    <name evidence="13" type="ORF">QBC42DRAFT_341507</name>
</gene>
<dbReference type="Proteomes" id="UP001321749">
    <property type="component" value="Unassembled WGS sequence"/>
</dbReference>
<evidence type="ECO:0000256" key="2">
    <source>
        <dbReference type="ARBA" id="ARBA00009543"/>
    </source>
</evidence>
<evidence type="ECO:0000259" key="11">
    <source>
        <dbReference type="Pfam" id="PF02270"/>
    </source>
</evidence>
<keyword evidence="4" id="KW-0805">Transcription regulation</keyword>
<comment type="subcellular location">
    <subcellularLocation>
        <location evidence="1">Nucleus</location>
    </subcellularLocation>
</comment>
<name>A0AAV9HCP4_9PEZI</name>
<dbReference type="FunFam" id="1.10.10.10:FF:000035">
    <property type="entry name" value="General transcription factor IIF subunit 2"/>
    <property type="match status" value="1"/>
</dbReference>
<evidence type="ECO:0000256" key="7">
    <source>
        <dbReference type="ARBA" id="ARBA00023242"/>
    </source>
</evidence>
<evidence type="ECO:0000256" key="6">
    <source>
        <dbReference type="ARBA" id="ARBA00023163"/>
    </source>
</evidence>
<feature type="region of interest" description="Disordered" evidence="10">
    <location>
        <begin position="145"/>
        <end position="172"/>
    </location>
</feature>
<keyword evidence="5" id="KW-0238">DNA-binding</keyword>
<evidence type="ECO:0000313" key="14">
    <source>
        <dbReference type="Proteomes" id="UP001321749"/>
    </source>
</evidence>
<keyword evidence="7" id="KW-0539">Nucleus</keyword>
<dbReference type="EMBL" id="MU865099">
    <property type="protein sequence ID" value="KAK4457734.1"/>
    <property type="molecule type" value="Genomic_DNA"/>
</dbReference>
<dbReference type="GO" id="GO:0005674">
    <property type="term" value="C:transcription factor TFIIF complex"/>
    <property type="evidence" value="ECO:0007669"/>
    <property type="project" value="InterPro"/>
</dbReference>
<dbReference type="SUPFAM" id="SSF50916">
    <property type="entry name" value="Rap30/74 interaction domains"/>
    <property type="match status" value="1"/>
</dbReference>
<dbReference type="AlphaFoldDB" id="A0AAV9HCP4"/>
<dbReference type="Pfam" id="PF17683">
    <property type="entry name" value="TFIIF_beta_N"/>
    <property type="match status" value="1"/>
</dbReference>
<dbReference type="PANTHER" id="PTHR10445">
    <property type="entry name" value="GENERAL TRANSCRIPTION FACTOR IIF SUBUNIT 2"/>
    <property type="match status" value="1"/>
</dbReference>
<evidence type="ECO:0000256" key="5">
    <source>
        <dbReference type="ARBA" id="ARBA00023125"/>
    </source>
</evidence>
<evidence type="ECO:0000256" key="4">
    <source>
        <dbReference type="ARBA" id="ARBA00023015"/>
    </source>
</evidence>
<dbReference type="InterPro" id="IPR011039">
    <property type="entry name" value="TFIIF_interaction"/>
</dbReference>
<proteinExistence type="inferred from homology"/>
<dbReference type="GO" id="GO:0006367">
    <property type="term" value="P:transcription initiation at RNA polymerase II promoter"/>
    <property type="evidence" value="ECO:0007669"/>
    <property type="project" value="InterPro"/>
</dbReference>
<keyword evidence="14" id="KW-1185">Reference proteome</keyword>
<dbReference type="SUPFAM" id="SSF46785">
    <property type="entry name" value="Winged helix' DNA-binding domain"/>
    <property type="match status" value="1"/>
</dbReference>
<dbReference type="PANTHER" id="PTHR10445:SF0">
    <property type="entry name" value="GENERAL TRANSCRIPTION FACTOR IIF SUBUNIT 2"/>
    <property type="match status" value="1"/>
</dbReference>
<comment type="similarity">
    <text evidence="2">Belongs to the TFIIF beta subunit family.</text>
</comment>
<dbReference type="InterPro" id="IPR003196">
    <property type="entry name" value="TFIIF_beta"/>
</dbReference>
<dbReference type="Gene3D" id="1.10.10.10">
    <property type="entry name" value="Winged helix-like DNA-binding domain superfamily/Winged helix DNA-binding domain"/>
    <property type="match status" value="1"/>
</dbReference>
<dbReference type="InterPro" id="IPR036390">
    <property type="entry name" value="WH_DNA-bd_sf"/>
</dbReference>
<dbReference type="InterPro" id="IPR036388">
    <property type="entry name" value="WH-like_DNA-bd_sf"/>
</dbReference>
<dbReference type="InterPro" id="IPR040504">
    <property type="entry name" value="TFIIF_beta_N"/>
</dbReference>
<reference evidence="13" key="2">
    <citation type="submission" date="2023-06" db="EMBL/GenBank/DDBJ databases">
        <authorList>
            <consortium name="Lawrence Berkeley National Laboratory"/>
            <person name="Mondo S.J."/>
            <person name="Hensen N."/>
            <person name="Bonometti L."/>
            <person name="Westerberg I."/>
            <person name="Brannstrom I.O."/>
            <person name="Guillou S."/>
            <person name="Cros-Aarteil S."/>
            <person name="Calhoun S."/>
            <person name="Haridas S."/>
            <person name="Kuo A."/>
            <person name="Pangilinan J."/>
            <person name="Riley R."/>
            <person name="Labutti K."/>
            <person name="Andreopoulos B."/>
            <person name="Lipzen A."/>
            <person name="Chen C."/>
            <person name="Yanf M."/>
            <person name="Daum C."/>
            <person name="Ng V."/>
            <person name="Clum A."/>
            <person name="Steindorff A."/>
            <person name="Ohm R."/>
            <person name="Martin F."/>
            <person name="Silar P."/>
            <person name="Natvig D."/>
            <person name="Lalanne C."/>
            <person name="Gautier V."/>
            <person name="Ament-Velasquez S.L."/>
            <person name="Kruys A."/>
            <person name="Hutchinson M.I."/>
            <person name="Powell A.J."/>
            <person name="Barry K."/>
            <person name="Miller A.N."/>
            <person name="Grigoriev I.V."/>
            <person name="Debuchy R."/>
            <person name="Gladieux P."/>
            <person name="Thoren M.H."/>
            <person name="Johannesson H."/>
        </authorList>
    </citation>
    <scope>NUCLEOTIDE SEQUENCE</scope>
    <source>
        <strain evidence="13">PSN324</strain>
    </source>
</reference>
<evidence type="ECO:0000256" key="9">
    <source>
        <dbReference type="ARBA" id="ARBA00081863"/>
    </source>
</evidence>
<protein>
    <recommendedName>
        <fullName evidence="3">Transcription initiation factor IIF subunit beta</fullName>
    </recommendedName>
    <alternativeName>
        <fullName evidence="9">TFIIF medium subunit</fullName>
    </alternativeName>
    <alternativeName>
        <fullName evidence="8">TFIIF-beta</fullName>
    </alternativeName>
</protein>
<accession>A0AAV9HCP4</accession>
<evidence type="ECO:0000256" key="3">
    <source>
        <dbReference type="ARBA" id="ARBA00021453"/>
    </source>
</evidence>
<comment type="caution">
    <text evidence="13">The sequence shown here is derived from an EMBL/GenBank/DDBJ whole genome shotgun (WGS) entry which is preliminary data.</text>
</comment>
<organism evidence="13 14">
    <name type="scientific">Cladorrhinum samala</name>
    <dbReference type="NCBI Taxonomy" id="585594"/>
    <lineage>
        <taxon>Eukaryota</taxon>
        <taxon>Fungi</taxon>
        <taxon>Dikarya</taxon>
        <taxon>Ascomycota</taxon>
        <taxon>Pezizomycotina</taxon>
        <taxon>Sordariomycetes</taxon>
        <taxon>Sordariomycetidae</taxon>
        <taxon>Sordariales</taxon>
        <taxon>Podosporaceae</taxon>
        <taxon>Cladorrhinum</taxon>
    </lineage>
</organism>
<reference evidence="13" key="1">
    <citation type="journal article" date="2023" name="Mol. Phylogenet. Evol.">
        <title>Genome-scale phylogeny and comparative genomics of the fungal order Sordariales.</title>
        <authorList>
            <person name="Hensen N."/>
            <person name="Bonometti L."/>
            <person name="Westerberg I."/>
            <person name="Brannstrom I.O."/>
            <person name="Guillou S."/>
            <person name="Cros-Aarteil S."/>
            <person name="Calhoun S."/>
            <person name="Haridas S."/>
            <person name="Kuo A."/>
            <person name="Mondo S."/>
            <person name="Pangilinan J."/>
            <person name="Riley R."/>
            <person name="LaButti K."/>
            <person name="Andreopoulos B."/>
            <person name="Lipzen A."/>
            <person name="Chen C."/>
            <person name="Yan M."/>
            <person name="Daum C."/>
            <person name="Ng V."/>
            <person name="Clum A."/>
            <person name="Steindorff A."/>
            <person name="Ohm R.A."/>
            <person name="Martin F."/>
            <person name="Silar P."/>
            <person name="Natvig D.O."/>
            <person name="Lalanne C."/>
            <person name="Gautier V."/>
            <person name="Ament-Velasquez S.L."/>
            <person name="Kruys A."/>
            <person name="Hutchinson M.I."/>
            <person name="Powell A.J."/>
            <person name="Barry K."/>
            <person name="Miller A.N."/>
            <person name="Grigoriev I.V."/>
            <person name="Debuchy R."/>
            <person name="Gladieux P."/>
            <person name="Hiltunen Thoren M."/>
            <person name="Johannesson H."/>
        </authorList>
    </citation>
    <scope>NUCLEOTIDE SEQUENCE</scope>
    <source>
        <strain evidence="13">PSN324</strain>
    </source>
</reference>
<dbReference type="CDD" id="cd07980">
    <property type="entry name" value="TFIIF_beta"/>
    <property type="match status" value="1"/>
</dbReference>
<keyword evidence="6" id="KW-0804">Transcription</keyword>
<evidence type="ECO:0000259" key="12">
    <source>
        <dbReference type="Pfam" id="PF17683"/>
    </source>
</evidence>
<feature type="domain" description="TFIIF beta subunit N-terminal" evidence="12">
    <location>
        <begin position="41"/>
        <end position="194"/>
    </location>
</feature>
<evidence type="ECO:0000313" key="13">
    <source>
        <dbReference type="EMBL" id="KAK4457734.1"/>
    </source>
</evidence>
<sequence length="359" mass="40486">MADHAIIKPDPDAGSPMMEDIEDESADLEFFDKLPQADMFNKMYLARLPPYVWEAWSKLDDDAEIEIGRIRQWQDKKDGSVKLQMLLHSNIPSHQGIPKEYNLEVTNMDVHNTFVFAEQDLPSYAAKNKERANALAAGIPAHLLRQKQAAAEQQSGGGSGGDRHGRRSAPYTRKAIPKKTTIKGRIKHEVLCTPCNNPETERFLFSRAAKTQTTEQKVKIFERLPAHGITTGKEWEHFLKTQAPPTKQKKMENKATRWPENQLLDAIANCFSQHKYWSIKAFRAAIPQPEAFLRETLEKIAVLHRTGTFANHWSLKPEYQGMLSSKGGQPADDAAAPSGNAAEILDDDEEEDEVMEDVI</sequence>